<dbReference type="Proteomes" id="UP000298653">
    <property type="component" value="Chromosome"/>
</dbReference>
<comment type="similarity">
    <text evidence="1 2">Belongs to the UPF0102 family.</text>
</comment>
<dbReference type="GO" id="GO:0003676">
    <property type="term" value="F:nucleic acid binding"/>
    <property type="evidence" value="ECO:0007669"/>
    <property type="project" value="InterPro"/>
</dbReference>
<dbReference type="NCBIfam" id="NF009150">
    <property type="entry name" value="PRK12497.1-3"/>
    <property type="match status" value="1"/>
</dbReference>
<dbReference type="HAMAP" id="MF_00048">
    <property type="entry name" value="UPF0102"/>
    <property type="match status" value="1"/>
</dbReference>
<sequence length="113" mass="13322">MRNQRKTGMEKEETACRFLVSQGYEVLERNFYSHFGEIDIVARDGEYLVFVEVKYRKNAAYGYPLEAVNGAKQQKIRKTAEYYLYRHNLFSVPARFDVVEILGKKIRVIKNAF</sequence>
<evidence type="ECO:0000313" key="3">
    <source>
        <dbReference type="EMBL" id="QCP34825.1"/>
    </source>
</evidence>
<organism evidence="3 4">
    <name type="scientific">Anaerostipes rhamnosivorans</name>
    <dbReference type="NCBI Taxonomy" id="1229621"/>
    <lineage>
        <taxon>Bacteria</taxon>
        <taxon>Bacillati</taxon>
        <taxon>Bacillota</taxon>
        <taxon>Clostridia</taxon>
        <taxon>Lachnospirales</taxon>
        <taxon>Lachnospiraceae</taxon>
        <taxon>Anaerostipes</taxon>
    </lineage>
</organism>
<dbReference type="RefSeq" id="WP_137328313.1">
    <property type="nucleotide sequence ID" value="NZ_CP040058.1"/>
</dbReference>
<dbReference type="CDD" id="cd20736">
    <property type="entry name" value="PoNe_Nuclease"/>
    <property type="match status" value="1"/>
</dbReference>
<dbReference type="Gene3D" id="3.40.1350.10">
    <property type="match status" value="1"/>
</dbReference>
<dbReference type="Pfam" id="PF02021">
    <property type="entry name" value="UPF0102"/>
    <property type="match status" value="1"/>
</dbReference>
<dbReference type="GO" id="GO:0016787">
    <property type="term" value="F:hydrolase activity"/>
    <property type="evidence" value="ECO:0007669"/>
    <property type="project" value="UniProtKB-KW"/>
</dbReference>
<dbReference type="SUPFAM" id="SSF52980">
    <property type="entry name" value="Restriction endonuclease-like"/>
    <property type="match status" value="1"/>
</dbReference>
<dbReference type="PANTHER" id="PTHR34039">
    <property type="entry name" value="UPF0102 PROTEIN YRAN"/>
    <property type="match status" value="1"/>
</dbReference>
<keyword evidence="3" id="KW-0255">Endonuclease</keyword>
<reference evidence="3 4" key="1">
    <citation type="submission" date="2019-05" db="EMBL/GenBank/DDBJ databases">
        <title>Complete genome sequencing of Anaerostipes rhamnosivorans.</title>
        <authorList>
            <person name="Bui T.P.N."/>
            <person name="de Vos W.M."/>
        </authorList>
    </citation>
    <scope>NUCLEOTIDE SEQUENCE [LARGE SCALE GENOMIC DNA]</scope>
    <source>
        <strain evidence="3 4">1y2</strain>
    </source>
</reference>
<dbReference type="PANTHER" id="PTHR34039:SF1">
    <property type="entry name" value="UPF0102 PROTEIN YRAN"/>
    <property type="match status" value="1"/>
</dbReference>
<protein>
    <recommendedName>
        <fullName evidence="2">UPF0102 protein AR1Y2_1371</fullName>
    </recommendedName>
</protein>
<dbReference type="NCBIfam" id="TIGR00252">
    <property type="entry name" value="YraN family protein"/>
    <property type="match status" value="1"/>
</dbReference>
<gene>
    <name evidence="3" type="ORF">AR1Y2_1371</name>
</gene>
<proteinExistence type="inferred from homology"/>
<dbReference type="EMBL" id="CP040058">
    <property type="protein sequence ID" value="QCP34825.1"/>
    <property type="molecule type" value="Genomic_DNA"/>
</dbReference>
<keyword evidence="3" id="KW-0540">Nuclease</keyword>
<dbReference type="InterPro" id="IPR011335">
    <property type="entry name" value="Restrct_endonuc-II-like"/>
</dbReference>
<dbReference type="InterPro" id="IPR011856">
    <property type="entry name" value="tRNA_endonuc-like_dom_sf"/>
</dbReference>
<keyword evidence="4" id="KW-1185">Reference proteome</keyword>
<evidence type="ECO:0000313" key="4">
    <source>
        <dbReference type="Proteomes" id="UP000298653"/>
    </source>
</evidence>
<accession>A0A4P8IDH3</accession>
<dbReference type="InterPro" id="IPR003509">
    <property type="entry name" value="UPF0102_YraN-like"/>
</dbReference>
<evidence type="ECO:0000256" key="1">
    <source>
        <dbReference type="ARBA" id="ARBA00006738"/>
    </source>
</evidence>
<keyword evidence="3" id="KW-0378">Hydrolase</keyword>
<evidence type="ECO:0000256" key="2">
    <source>
        <dbReference type="HAMAP-Rule" id="MF_00048"/>
    </source>
</evidence>
<dbReference type="KEGG" id="arf:AR1Y2_1371"/>
<dbReference type="AlphaFoldDB" id="A0A4P8IDH3"/>
<dbReference type="OrthoDB" id="9802516at2"/>
<name>A0A4P8IDH3_9FIRM</name>
<dbReference type="GO" id="GO:0004519">
    <property type="term" value="F:endonuclease activity"/>
    <property type="evidence" value="ECO:0007669"/>
    <property type="project" value="UniProtKB-KW"/>
</dbReference>